<feature type="binding site" evidence="21">
    <location>
        <position position="223"/>
    </location>
    <ligand>
        <name>Zn(2+)</name>
        <dbReference type="ChEBI" id="CHEBI:29105"/>
        <label>1</label>
    </ligand>
</feature>
<dbReference type="PANTHER" id="PTHR10201">
    <property type="entry name" value="MATRIX METALLOPROTEINASE"/>
    <property type="match status" value="1"/>
</dbReference>
<feature type="binding site" evidence="21">
    <location>
        <position position="228"/>
    </location>
    <ligand>
        <name>Ca(2+)</name>
        <dbReference type="ChEBI" id="CHEBI:29108"/>
        <label>3</label>
    </ligand>
</feature>
<dbReference type="InterPro" id="IPR000585">
    <property type="entry name" value="Hemopexin-like_dom"/>
</dbReference>
<reference evidence="26" key="2">
    <citation type="submission" date="2025-08" db="UniProtKB">
        <authorList>
            <consortium name="Ensembl"/>
        </authorList>
    </citation>
    <scope>IDENTIFICATION</scope>
</reference>
<dbReference type="InterPro" id="IPR021190">
    <property type="entry name" value="Pept_M10A"/>
</dbReference>
<feature type="binding site" evidence="20">
    <location>
        <position position="271"/>
    </location>
    <ligand>
        <name>Zn(2+)</name>
        <dbReference type="ChEBI" id="CHEBI:29105"/>
        <label>2</label>
        <note>catalytic</note>
    </ligand>
</feature>
<evidence type="ECO:0000256" key="21">
    <source>
        <dbReference type="PIRSR" id="PIRSR621190-2"/>
    </source>
</evidence>
<dbReference type="Pfam" id="PF01471">
    <property type="entry name" value="PG_binding_1"/>
    <property type="match status" value="1"/>
</dbReference>
<evidence type="ECO:0000256" key="2">
    <source>
        <dbReference type="ARBA" id="ARBA00010370"/>
    </source>
</evidence>
<dbReference type="InterPro" id="IPR036375">
    <property type="entry name" value="Hemopexin-like_dom_sf"/>
</dbReference>
<dbReference type="InterPro" id="IPR024079">
    <property type="entry name" value="MetalloPept_cat_dom_sf"/>
</dbReference>
<feature type="binding site" evidence="21">
    <location>
        <position position="229"/>
    </location>
    <ligand>
        <name>Ca(2+)</name>
        <dbReference type="ChEBI" id="CHEBI:29108"/>
        <label>3</label>
    </ligand>
</feature>
<feature type="repeat" description="Hemopexin" evidence="24">
    <location>
        <begin position="395"/>
        <end position="441"/>
    </location>
</feature>
<comment type="similarity">
    <text evidence="2">Belongs to the peptidase M10A family.</text>
</comment>
<dbReference type="GO" id="GO:0005615">
    <property type="term" value="C:extracellular space"/>
    <property type="evidence" value="ECO:0007669"/>
    <property type="project" value="TreeGrafter"/>
</dbReference>
<evidence type="ECO:0000256" key="3">
    <source>
        <dbReference type="ARBA" id="ARBA00018037"/>
    </source>
</evidence>
<feature type="binding site" evidence="21">
    <location>
        <position position="245"/>
    </location>
    <ligand>
        <name>Ca(2+)</name>
        <dbReference type="ChEBI" id="CHEBI:29108"/>
        <label>2</label>
    </ligand>
</feature>
<dbReference type="InterPro" id="IPR002477">
    <property type="entry name" value="Peptidoglycan-bd-like"/>
</dbReference>
<evidence type="ECO:0000256" key="6">
    <source>
        <dbReference type="ARBA" id="ARBA00022670"/>
    </source>
</evidence>
<feature type="binding site" evidence="21">
    <location>
        <position position="247"/>
    </location>
    <ligand>
        <name>Ca(2+)</name>
        <dbReference type="ChEBI" id="CHEBI:29108"/>
        <label>2</label>
    </ligand>
</feature>
<feature type="short sequence motif" description="Cysteine switch" evidence="23">
    <location>
        <begin position="143"/>
        <end position="150"/>
    </location>
</feature>
<dbReference type="InterPro" id="IPR033739">
    <property type="entry name" value="M10A_MMP"/>
</dbReference>
<evidence type="ECO:0000256" key="8">
    <source>
        <dbReference type="ARBA" id="ARBA00022729"/>
    </source>
</evidence>
<dbReference type="SMART" id="SM00120">
    <property type="entry name" value="HX"/>
    <property type="match status" value="3"/>
</dbReference>
<evidence type="ECO:0000256" key="15">
    <source>
        <dbReference type="ARBA" id="ARBA00023145"/>
    </source>
</evidence>
<feature type="binding site" evidence="21">
    <location>
        <position position="236"/>
    </location>
    <ligand>
        <name>Zn(2+)</name>
        <dbReference type="ChEBI" id="CHEBI:29105"/>
        <label>1</label>
    </ligand>
</feature>
<proteinExistence type="inferred from homology"/>
<dbReference type="GO" id="GO:0006508">
    <property type="term" value="P:proteolysis"/>
    <property type="evidence" value="ECO:0007669"/>
    <property type="project" value="UniProtKB-KW"/>
</dbReference>
<dbReference type="GeneTree" id="ENSGT00940000166491"/>
<keyword evidence="16" id="KW-1015">Disulfide bond</keyword>
<feature type="binding site" evidence="21">
    <location>
        <position position="449"/>
    </location>
    <ligand>
        <name>Ca(2+)</name>
        <dbReference type="ChEBI" id="CHEBI:29108"/>
        <label>5</label>
    </ligand>
</feature>
<dbReference type="PROSITE" id="PS00546">
    <property type="entry name" value="CYSTEINE_SWITCH"/>
    <property type="match status" value="1"/>
</dbReference>
<keyword evidence="9" id="KW-0677">Repeat</keyword>
<feature type="binding site" evidence="20">
    <location>
        <position position="281"/>
    </location>
    <ligand>
        <name>Zn(2+)</name>
        <dbReference type="ChEBI" id="CHEBI:29105"/>
        <label>2</label>
        <note>catalytic</note>
    </ligand>
</feature>
<evidence type="ECO:0000256" key="22">
    <source>
        <dbReference type="PIRSR" id="PIRSR621190-4"/>
    </source>
</evidence>
<feature type="active site" evidence="19">
    <location>
        <position position="272"/>
    </location>
</feature>
<dbReference type="SUPFAM" id="SSF55486">
    <property type="entry name" value="Metalloproteases ('zincins'), catalytic domain"/>
    <property type="match status" value="1"/>
</dbReference>
<dbReference type="InterPro" id="IPR036365">
    <property type="entry name" value="PGBD-like_sf"/>
</dbReference>
<feature type="modified residue" description="Phosphotyrosine; by PKDCC" evidence="22">
    <location>
        <position position="430"/>
    </location>
</feature>
<dbReference type="InterPro" id="IPR018487">
    <property type="entry name" value="Hemopexin-like_repeat"/>
</dbReference>
<feature type="binding site" evidence="21">
    <location>
        <position position="251"/>
    </location>
    <ligand>
        <name>Ca(2+)</name>
        <dbReference type="ChEBI" id="CHEBI:29108"/>
        <label>3</label>
    </ligand>
</feature>
<dbReference type="GO" id="GO:0008270">
    <property type="term" value="F:zinc ion binding"/>
    <property type="evidence" value="ECO:0007669"/>
    <property type="project" value="InterPro"/>
</dbReference>
<organism evidence="26 27">
    <name type="scientific">Podarcis muralis</name>
    <name type="common">Wall lizard</name>
    <name type="synonym">Lacerta muralis</name>
    <dbReference type="NCBI Taxonomy" id="64176"/>
    <lineage>
        <taxon>Eukaryota</taxon>
        <taxon>Metazoa</taxon>
        <taxon>Chordata</taxon>
        <taxon>Craniata</taxon>
        <taxon>Vertebrata</taxon>
        <taxon>Euteleostomi</taxon>
        <taxon>Lepidosauria</taxon>
        <taxon>Squamata</taxon>
        <taxon>Bifurcata</taxon>
        <taxon>Unidentata</taxon>
        <taxon>Episquamata</taxon>
        <taxon>Laterata</taxon>
        <taxon>Lacertibaenia</taxon>
        <taxon>Lacertidae</taxon>
        <taxon>Podarcis</taxon>
    </lineage>
</organism>
<feature type="binding site" evidence="21">
    <location>
        <position position="211"/>
    </location>
    <ligand>
        <name>Ca(2+)</name>
        <dbReference type="ChEBI" id="CHEBI:29108"/>
        <label>2</label>
    </ligand>
</feature>
<dbReference type="SMART" id="SM00235">
    <property type="entry name" value="ZnMc"/>
    <property type="match status" value="1"/>
</dbReference>
<reference evidence="26" key="3">
    <citation type="submission" date="2025-09" db="UniProtKB">
        <authorList>
            <consortium name="Ensembl"/>
        </authorList>
    </citation>
    <scope>IDENTIFICATION</scope>
</reference>
<evidence type="ECO:0000256" key="1">
    <source>
        <dbReference type="ARBA" id="ARBA00004498"/>
    </source>
</evidence>
<evidence type="ECO:0000256" key="18">
    <source>
        <dbReference type="ARBA" id="ARBA00031807"/>
    </source>
</evidence>
<evidence type="ECO:0000313" key="27">
    <source>
        <dbReference type="Proteomes" id="UP000472272"/>
    </source>
</evidence>
<evidence type="ECO:0000256" key="9">
    <source>
        <dbReference type="ARBA" id="ARBA00022737"/>
    </source>
</evidence>
<evidence type="ECO:0000256" key="14">
    <source>
        <dbReference type="ARBA" id="ARBA00023105"/>
    </source>
</evidence>
<evidence type="ECO:0000256" key="11">
    <source>
        <dbReference type="ARBA" id="ARBA00022833"/>
    </source>
</evidence>
<comment type="subcellular location">
    <subcellularLocation>
        <location evidence="1">Secreted</location>
        <location evidence="1">Extracellular space</location>
        <location evidence="1">Extracellular matrix</location>
    </subcellularLocation>
</comment>
<dbReference type="SUPFAM" id="SSF47090">
    <property type="entry name" value="PGBD-like"/>
    <property type="match status" value="1"/>
</dbReference>
<keyword evidence="10" id="KW-0378">Hydrolase</keyword>
<dbReference type="Pfam" id="PF00045">
    <property type="entry name" value="Hemopexin"/>
    <property type="match status" value="3"/>
</dbReference>
<evidence type="ECO:0000259" key="25">
    <source>
        <dbReference type="SMART" id="SM00235"/>
    </source>
</evidence>
<dbReference type="OMA" id="NFVQQYL"/>
<feature type="binding site" evidence="21">
    <location>
        <position position="289"/>
    </location>
    <ligand>
        <name>Zn(2+)</name>
        <dbReference type="ChEBI" id="CHEBI:29105"/>
        <label>2</label>
        <note>catalytic</note>
    </ligand>
</feature>
<dbReference type="FunFam" id="2.110.10.10:FF:000002">
    <property type="entry name" value="Matrix metallopeptidase 3"/>
    <property type="match status" value="1"/>
</dbReference>
<feature type="binding site" evidence="21">
    <location>
        <position position="221"/>
    </location>
    <ligand>
        <name>Zn(2+)</name>
        <dbReference type="ChEBI" id="CHEBI:29105"/>
        <label>1</label>
    </ligand>
</feature>
<dbReference type="GO" id="GO:0030574">
    <property type="term" value="P:collagen catabolic process"/>
    <property type="evidence" value="ECO:0007669"/>
    <property type="project" value="UniProtKB-KW"/>
</dbReference>
<feature type="domain" description="Peptidase metallopeptidase" evidence="25">
    <location>
        <begin position="158"/>
        <end position="317"/>
    </location>
</feature>
<dbReference type="GO" id="GO:0004222">
    <property type="term" value="F:metalloendopeptidase activity"/>
    <property type="evidence" value="ECO:0007669"/>
    <property type="project" value="InterPro"/>
</dbReference>
<evidence type="ECO:0000256" key="24">
    <source>
        <dbReference type="PROSITE-ProRule" id="PRU01011"/>
    </source>
</evidence>
<dbReference type="PIRSF" id="PIRSF001191">
    <property type="entry name" value="Peptidase_M10A_matrix"/>
    <property type="match status" value="1"/>
</dbReference>
<dbReference type="CDD" id="cd00094">
    <property type="entry name" value="HX"/>
    <property type="match status" value="1"/>
</dbReference>
<dbReference type="SUPFAM" id="SSF50923">
    <property type="entry name" value="Hemopexin-like domain"/>
    <property type="match status" value="1"/>
</dbReference>
<reference evidence="26 27" key="1">
    <citation type="journal article" date="2019" name="Proc. Natl. Acad. Sci. U.S.A.">
        <title>Regulatory changes in pterin and carotenoid genes underlie balanced color polymorphisms in the wall lizard.</title>
        <authorList>
            <person name="Andrade P."/>
            <person name="Pinho C."/>
            <person name="Perez I de Lanuza G."/>
            <person name="Afonso S."/>
            <person name="Brejcha J."/>
            <person name="Rubin C.J."/>
            <person name="Wallerman O."/>
            <person name="Pereira P."/>
            <person name="Sabatino S.J."/>
            <person name="Bellati A."/>
            <person name="Pellitteri-Rosa D."/>
            <person name="Bosakova Z."/>
            <person name="Bunikis I."/>
            <person name="Carretero M.A."/>
            <person name="Feiner N."/>
            <person name="Marsik P."/>
            <person name="Pauperio F."/>
            <person name="Salvi D."/>
            <person name="Soler L."/>
            <person name="While G.M."/>
            <person name="Uller T."/>
            <person name="Font E."/>
            <person name="Andersson L."/>
            <person name="Carneiro M."/>
        </authorList>
    </citation>
    <scope>NUCLEOTIDE SEQUENCE</scope>
</reference>
<evidence type="ECO:0000256" key="16">
    <source>
        <dbReference type="ARBA" id="ARBA00023157"/>
    </source>
</evidence>
<comment type="cofactor">
    <cofactor evidence="21">
        <name>Zn(2+)</name>
        <dbReference type="ChEBI" id="CHEBI:29105"/>
    </cofactor>
    <text evidence="21">Binds 2 Zn(2+) ions per subunit.</text>
</comment>
<dbReference type="Ensembl" id="ENSPMRT00000015899.1">
    <property type="protein sequence ID" value="ENSPMRP00000014886.1"/>
    <property type="gene ID" value="ENSPMRG00000009929.1"/>
</dbReference>
<evidence type="ECO:0000313" key="26">
    <source>
        <dbReference type="Ensembl" id="ENSPMRP00000014886.1"/>
    </source>
</evidence>
<evidence type="ECO:0000256" key="5">
    <source>
        <dbReference type="ARBA" id="ARBA00022530"/>
    </source>
</evidence>
<keyword evidence="6" id="KW-0645">Protease</keyword>
<dbReference type="AlphaFoldDB" id="A0A670ISY1"/>
<evidence type="ECO:0000256" key="10">
    <source>
        <dbReference type="ARBA" id="ARBA00022801"/>
    </source>
</evidence>
<keyword evidence="12 21" id="KW-0106">Calcium</keyword>
<feature type="binding site" description="in inhibited form" evidence="21">
    <location>
        <position position="145"/>
    </location>
    <ligand>
        <name>Zn(2+)</name>
        <dbReference type="ChEBI" id="CHEBI:29105"/>
        <label>2</label>
        <note>catalytic</note>
    </ligand>
</feature>
<dbReference type="CDD" id="cd04278">
    <property type="entry name" value="ZnMc_MMP"/>
    <property type="match status" value="1"/>
</dbReference>
<feature type="binding site" evidence="21">
    <location>
        <position position="254"/>
    </location>
    <ligand>
        <name>Ca(2+)</name>
        <dbReference type="ChEBI" id="CHEBI:29108"/>
        <label>1</label>
    </ligand>
</feature>
<evidence type="ECO:0000256" key="4">
    <source>
        <dbReference type="ARBA" id="ARBA00022525"/>
    </source>
</evidence>
<dbReference type="GO" id="GO:0030198">
    <property type="term" value="P:extracellular matrix organization"/>
    <property type="evidence" value="ECO:0007669"/>
    <property type="project" value="TreeGrafter"/>
</dbReference>
<protein>
    <recommendedName>
        <fullName evidence="3">Collagenase 3</fullName>
    </recommendedName>
    <alternativeName>
        <fullName evidence="18">Matrix metalloproteinase-13</fullName>
    </alternativeName>
</protein>
<feature type="binding site" evidence="21">
    <location>
        <position position="355"/>
    </location>
    <ligand>
        <name>Ca(2+)</name>
        <dbReference type="ChEBI" id="CHEBI:29108"/>
        <label>4</label>
    </ligand>
</feature>
<dbReference type="Gene3D" id="3.40.390.10">
    <property type="entry name" value="Collagenase (Catalytic Domain)"/>
    <property type="match status" value="1"/>
</dbReference>
<keyword evidence="13" id="KW-0482">Metalloprotease</keyword>
<dbReference type="FunFam" id="3.40.390.10:FF:000007">
    <property type="entry name" value="Collagenase 3"/>
    <property type="match status" value="1"/>
</dbReference>
<keyword evidence="7 20" id="KW-0479">Metal-binding</keyword>
<keyword evidence="4" id="KW-0964">Secreted</keyword>
<dbReference type="PANTHER" id="PTHR10201:SF165">
    <property type="entry name" value="COLLAGENASE 3"/>
    <property type="match status" value="1"/>
</dbReference>
<feature type="binding site" evidence="20">
    <location>
        <position position="275"/>
    </location>
    <ligand>
        <name>Zn(2+)</name>
        <dbReference type="ChEBI" id="CHEBI:29105"/>
        <label>2</label>
        <note>catalytic</note>
    </ligand>
</feature>
<keyword evidence="14" id="KW-0177">Collagen degradation</keyword>
<evidence type="ECO:0000256" key="13">
    <source>
        <dbReference type="ARBA" id="ARBA00023049"/>
    </source>
</evidence>
<sequence length="490" mass="55800">MPSPPADWVIFLTESERSLFYEAPKVLYKQGTDSKQEQRLSFGNGNVRKGATGFRMKTICFMLLGLAVAYAAPVSSQGREEENLRVVQKYLEKYYNFTSDGQPVFRQKANSPLVKKIKEMQKFMGLQVTGNLDSNTLEAIQKPRCGNPDVGDFGFFPGQPKWEKKDLTYRIVNHTPDMDSSDVYEEIAKAFKVWSRVTPLTFKRVSAGDADIMISFAEREHGDFNPFDGPGGTVAHAYAPSRGIGGDAHFDEDEKWTNGLEGSNLFFVAAHEFGHSLGLYHSQDPQAVMFPVYSYPQLTQEVLSQDDIKGIQFLYGSTPNPPEEDPVEDDIPRVVPARPTQPAIPTACDPHLTFDAVSNFRGEMLFFKDKYFWRKHPRYAQLDFSLISTFWPFLTSGVDAVSENSDKDMVLLFKGNQFWAVKGDSRLPGYPKRIHTLGFPKDVKKIDAAFYNSNERTTYYFSSDRYWRYDEASQTIDKKPTKNKRRHPRC</sequence>
<keyword evidence="27" id="KW-1185">Reference proteome</keyword>
<dbReference type="PRINTS" id="PR00138">
    <property type="entry name" value="MATRIXIN"/>
</dbReference>
<feature type="binding site" evidence="21">
    <location>
        <position position="249"/>
    </location>
    <ligand>
        <name>Zn(2+)</name>
        <dbReference type="ChEBI" id="CHEBI:29105"/>
        <label>1</label>
    </ligand>
</feature>
<evidence type="ECO:0000256" key="23">
    <source>
        <dbReference type="PIRSR" id="PIRSR621190-5"/>
    </source>
</evidence>
<dbReference type="InterPro" id="IPR001818">
    <property type="entry name" value="Pept_M10_metallopeptidase"/>
</dbReference>
<dbReference type="InterPro" id="IPR021158">
    <property type="entry name" value="Pept_M10A_Zn_BS"/>
</dbReference>
<dbReference type="Pfam" id="PF00413">
    <property type="entry name" value="Peptidase_M10"/>
    <property type="match status" value="1"/>
</dbReference>
<feature type="repeat" description="Hemopexin" evidence="24">
    <location>
        <begin position="345"/>
        <end position="394"/>
    </location>
</feature>
<evidence type="ECO:0000256" key="20">
    <source>
        <dbReference type="PIRSR" id="PIRSR001191-2"/>
    </source>
</evidence>
<keyword evidence="11 20" id="KW-0862">Zinc</keyword>
<evidence type="ECO:0000256" key="17">
    <source>
        <dbReference type="ARBA" id="ARBA00023180"/>
    </source>
</evidence>
<dbReference type="Gene3D" id="2.110.10.10">
    <property type="entry name" value="Hemopexin-like domain"/>
    <property type="match status" value="1"/>
</dbReference>
<dbReference type="Proteomes" id="UP000472272">
    <property type="component" value="Chromosome 4"/>
</dbReference>
<dbReference type="PROSITE" id="PS51642">
    <property type="entry name" value="HEMOPEXIN_2"/>
    <property type="match status" value="3"/>
</dbReference>
<dbReference type="GO" id="GO:0031012">
    <property type="term" value="C:extracellular matrix"/>
    <property type="evidence" value="ECO:0007669"/>
    <property type="project" value="InterPro"/>
</dbReference>
<keyword evidence="17" id="KW-0325">Glycoprotein</keyword>
<dbReference type="InterPro" id="IPR006026">
    <property type="entry name" value="Peptidase_Metallo"/>
</dbReference>
<name>A0A670ISY1_PODMU</name>
<accession>A0A670ISY1</accession>
<feature type="repeat" description="Hemopexin" evidence="24">
    <location>
        <begin position="443"/>
        <end position="490"/>
    </location>
</feature>
<feature type="binding site" evidence="21">
    <location>
        <position position="254"/>
    </location>
    <ligand>
        <name>Ca(2+)</name>
        <dbReference type="ChEBI" id="CHEBI:29108"/>
        <label>3</label>
    </ligand>
</feature>
<feature type="binding site" evidence="21">
    <location>
        <position position="177"/>
    </location>
    <ligand>
        <name>Ca(2+)</name>
        <dbReference type="ChEBI" id="CHEBI:29108"/>
        <label>1</label>
    </ligand>
</feature>
<evidence type="ECO:0000256" key="12">
    <source>
        <dbReference type="ARBA" id="ARBA00022837"/>
    </source>
</evidence>
<feature type="binding site" evidence="21">
    <location>
        <position position="399"/>
    </location>
    <ligand>
        <name>Ca(2+)</name>
        <dbReference type="ChEBI" id="CHEBI:29108"/>
        <label>4</label>
    </ligand>
</feature>
<keyword evidence="8" id="KW-0732">Signal</keyword>
<evidence type="ECO:0000256" key="7">
    <source>
        <dbReference type="ARBA" id="ARBA00022723"/>
    </source>
</evidence>
<comment type="cofactor">
    <cofactor evidence="21">
        <name>Ca(2+)</name>
        <dbReference type="ChEBI" id="CHEBI:29108"/>
    </cofactor>
    <text evidence="21">Can bind about 5 Ca(2+) ions per subunit.</text>
</comment>
<keyword evidence="15" id="KW-0865">Zymogen</keyword>
<keyword evidence="5" id="KW-0272">Extracellular matrix</keyword>
<evidence type="ECO:0000256" key="19">
    <source>
        <dbReference type="PIRSR" id="PIRSR001191-1"/>
    </source>
</evidence>